<sequence length="102" mass="11943">VRLFHGFLLRCDVADVFTSITHFISHPFHFSFFISIFHFHIGGMINQQIPKCIVKLLRRSVSRRWTLHFGNGVQPPVRLFHGFLLRCDVADVFTPYPFSEPK</sequence>
<protein>
    <submittedName>
        <fullName evidence="1">Uncharacterized protein</fullName>
    </submittedName>
</protein>
<name>A0A232F7U6_9HYME</name>
<accession>A0A232F7U6</accession>
<evidence type="ECO:0000313" key="1">
    <source>
        <dbReference type="EMBL" id="OXU26672.1"/>
    </source>
</evidence>
<evidence type="ECO:0000313" key="2">
    <source>
        <dbReference type="Proteomes" id="UP000215335"/>
    </source>
</evidence>
<keyword evidence="2" id="KW-1185">Reference proteome</keyword>
<dbReference type="AlphaFoldDB" id="A0A232F7U6"/>
<proteinExistence type="predicted"/>
<comment type="caution">
    <text evidence="1">The sequence shown here is derived from an EMBL/GenBank/DDBJ whole genome shotgun (WGS) entry which is preliminary data.</text>
</comment>
<organism evidence="1 2">
    <name type="scientific">Trichomalopsis sarcophagae</name>
    <dbReference type="NCBI Taxonomy" id="543379"/>
    <lineage>
        <taxon>Eukaryota</taxon>
        <taxon>Metazoa</taxon>
        <taxon>Ecdysozoa</taxon>
        <taxon>Arthropoda</taxon>
        <taxon>Hexapoda</taxon>
        <taxon>Insecta</taxon>
        <taxon>Pterygota</taxon>
        <taxon>Neoptera</taxon>
        <taxon>Endopterygota</taxon>
        <taxon>Hymenoptera</taxon>
        <taxon>Apocrita</taxon>
        <taxon>Proctotrupomorpha</taxon>
        <taxon>Chalcidoidea</taxon>
        <taxon>Pteromalidae</taxon>
        <taxon>Pteromalinae</taxon>
        <taxon>Trichomalopsis</taxon>
    </lineage>
</organism>
<dbReference type="Proteomes" id="UP000215335">
    <property type="component" value="Unassembled WGS sequence"/>
</dbReference>
<reference evidence="1 2" key="1">
    <citation type="journal article" date="2017" name="Curr. Biol.">
        <title>The Evolution of Venom by Co-option of Single-Copy Genes.</title>
        <authorList>
            <person name="Martinson E.O."/>
            <person name="Mrinalini"/>
            <person name="Kelkar Y.D."/>
            <person name="Chang C.H."/>
            <person name="Werren J.H."/>
        </authorList>
    </citation>
    <scope>NUCLEOTIDE SEQUENCE [LARGE SCALE GENOMIC DNA]</scope>
    <source>
        <strain evidence="1 2">Alberta</strain>
        <tissue evidence="1">Whole body</tissue>
    </source>
</reference>
<gene>
    <name evidence="1" type="ORF">TSAR_014499</name>
</gene>
<feature type="non-terminal residue" evidence="1">
    <location>
        <position position="1"/>
    </location>
</feature>
<dbReference type="EMBL" id="NNAY01000753">
    <property type="protein sequence ID" value="OXU26672.1"/>
    <property type="molecule type" value="Genomic_DNA"/>
</dbReference>